<dbReference type="Gene3D" id="3.40.1440.10">
    <property type="entry name" value="GIY-YIG endonuclease"/>
    <property type="match status" value="1"/>
</dbReference>
<dbReference type="GeneID" id="64018375"/>
<organism evidence="3 4">
    <name type="scientific">Streptococcus macedonicus</name>
    <name type="common">Streptococcus gallolyticus macedonicus</name>
    <dbReference type="NCBI Taxonomy" id="59310"/>
    <lineage>
        <taxon>Bacteria</taxon>
        <taxon>Bacillati</taxon>
        <taxon>Bacillota</taxon>
        <taxon>Bacilli</taxon>
        <taxon>Lactobacillales</taxon>
        <taxon>Streptococcaceae</taxon>
        <taxon>Streptococcus</taxon>
    </lineage>
</organism>
<dbReference type="PANTHER" id="PTHR34477">
    <property type="entry name" value="UPF0213 PROTEIN YHBQ"/>
    <property type="match status" value="1"/>
</dbReference>
<dbReference type="InterPro" id="IPR000305">
    <property type="entry name" value="GIY-YIG_endonuc"/>
</dbReference>
<name>A0A2I1YIC2_STRMC</name>
<reference evidence="3 4" key="1">
    <citation type="submission" date="2017-12" db="EMBL/GenBank/DDBJ databases">
        <title>Phylogenetic diversity of female urinary microbiome.</title>
        <authorList>
            <person name="Thomas-White K."/>
            <person name="Wolfe A.J."/>
        </authorList>
    </citation>
    <scope>NUCLEOTIDE SEQUENCE [LARGE SCALE GENOMIC DNA]</scope>
    <source>
        <strain evidence="3 4">UMB0733</strain>
    </source>
</reference>
<dbReference type="EMBL" id="PKIB01000001">
    <property type="protein sequence ID" value="PLA54628.1"/>
    <property type="molecule type" value="Genomic_DNA"/>
</dbReference>
<sequence length="93" mass="10819">MEKTEEKTNKAYMYVVECADGTLYTGYTTNVEKRIKTHNSGKGAKYTRSRLPVKLIYQKSFDSKEAAMSAESYFKQKTRQQKLAYIEEHTSIF</sequence>
<dbReference type="InterPro" id="IPR050190">
    <property type="entry name" value="UPF0213_domain"/>
</dbReference>
<dbReference type="RefSeq" id="WP_003063819.1">
    <property type="nucleotide sequence ID" value="NZ_PKIB01000001.1"/>
</dbReference>
<dbReference type="SUPFAM" id="SSF82771">
    <property type="entry name" value="GIY-YIG endonuclease"/>
    <property type="match status" value="1"/>
</dbReference>
<dbReference type="Proteomes" id="UP000235073">
    <property type="component" value="Unassembled WGS sequence"/>
</dbReference>
<proteinExistence type="inferred from homology"/>
<evidence type="ECO:0000256" key="1">
    <source>
        <dbReference type="ARBA" id="ARBA00007435"/>
    </source>
</evidence>
<dbReference type="InterPro" id="IPR035901">
    <property type="entry name" value="GIY-YIG_endonuc_sf"/>
</dbReference>
<feature type="domain" description="GIY-YIG" evidence="2">
    <location>
        <begin position="9"/>
        <end position="84"/>
    </location>
</feature>
<evidence type="ECO:0000259" key="2">
    <source>
        <dbReference type="PROSITE" id="PS50164"/>
    </source>
</evidence>
<dbReference type="Pfam" id="PF01541">
    <property type="entry name" value="GIY-YIG"/>
    <property type="match status" value="1"/>
</dbReference>
<accession>A0A2I1YIC2</accession>
<gene>
    <name evidence="3" type="ORF">CYK21_00460</name>
</gene>
<evidence type="ECO:0000313" key="4">
    <source>
        <dbReference type="Proteomes" id="UP000235073"/>
    </source>
</evidence>
<evidence type="ECO:0000313" key="3">
    <source>
        <dbReference type="EMBL" id="PLA54628.1"/>
    </source>
</evidence>
<dbReference type="PROSITE" id="PS50164">
    <property type="entry name" value="GIY_YIG"/>
    <property type="match status" value="1"/>
</dbReference>
<comment type="caution">
    <text evidence="3">The sequence shown here is derived from an EMBL/GenBank/DDBJ whole genome shotgun (WGS) entry which is preliminary data.</text>
</comment>
<dbReference type="SMART" id="SM00465">
    <property type="entry name" value="GIYc"/>
    <property type="match status" value="1"/>
</dbReference>
<comment type="similarity">
    <text evidence="1">Belongs to the UPF0213 family.</text>
</comment>
<dbReference type="CDD" id="cd10456">
    <property type="entry name" value="GIY-YIG_UPF0213"/>
    <property type="match status" value="1"/>
</dbReference>
<dbReference type="PANTHER" id="PTHR34477:SF1">
    <property type="entry name" value="UPF0213 PROTEIN YHBQ"/>
    <property type="match status" value="1"/>
</dbReference>
<dbReference type="AlphaFoldDB" id="A0A2I1YIC2"/>
<protein>
    <submittedName>
        <fullName evidence="3">GIY-YIG nuclease family protein</fullName>
    </submittedName>
</protein>